<proteinExistence type="predicted"/>
<sequence>MATICTTTYSSSQFSIDYESCTATAEASDLGAVSTPPFSRIYDDACDAGFIMVSDKTGFVSVFELSWVEKDADDILAWHFAPSMQSVKVQPALSRWKVTIFND</sequence>
<protein>
    <submittedName>
        <fullName evidence="1">Uncharacterized protein</fullName>
    </submittedName>
</protein>
<dbReference type="EMBL" id="LR796416">
    <property type="protein sequence ID" value="CAB4143103.1"/>
    <property type="molecule type" value="Genomic_DNA"/>
</dbReference>
<reference evidence="1" key="1">
    <citation type="submission" date="2020-04" db="EMBL/GenBank/DDBJ databases">
        <authorList>
            <person name="Chiriac C."/>
            <person name="Salcher M."/>
            <person name="Ghai R."/>
            <person name="Kavagutti S V."/>
        </authorList>
    </citation>
    <scope>NUCLEOTIDE SEQUENCE</scope>
</reference>
<accession>A0A6J5MCT5</accession>
<name>A0A6J5MCT5_9CAUD</name>
<gene>
    <name evidence="1" type="ORF">UFOVP435_61</name>
</gene>
<evidence type="ECO:0000313" key="1">
    <source>
        <dbReference type="EMBL" id="CAB4143103.1"/>
    </source>
</evidence>
<organism evidence="1">
    <name type="scientific">uncultured Caudovirales phage</name>
    <dbReference type="NCBI Taxonomy" id="2100421"/>
    <lineage>
        <taxon>Viruses</taxon>
        <taxon>Duplodnaviria</taxon>
        <taxon>Heunggongvirae</taxon>
        <taxon>Uroviricota</taxon>
        <taxon>Caudoviricetes</taxon>
        <taxon>Peduoviridae</taxon>
        <taxon>Maltschvirus</taxon>
        <taxon>Maltschvirus maltsch</taxon>
    </lineage>
</organism>